<evidence type="ECO:0000313" key="1">
    <source>
        <dbReference type="EMBL" id="MCO1336671.1"/>
    </source>
</evidence>
<dbReference type="EMBL" id="JALBWM010000173">
    <property type="protein sequence ID" value="MCO1336671.1"/>
    <property type="molecule type" value="Genomic_DNA"/>
</dbReference>
<proteinExistence type="predicted"/>
<dbReference type="Proteomes" id="UP001139028">
    <property type="component" value="Unassembled WGS sequence"/>
</dbReference>
<name>A0A9X2ERW5_9GAMM</name>
<organism evidence="1 2">
    <name type="scientific">Microbulbifer okhotskensis</name>
    <dbReference type="NCBI Taxonomy" id="2926617"/>
    <lineage>
        <taxon>Bacteria</taxon>
        <taxon>Pseudomonadati</taxon>
        <taxon>Pseudomonadota</taxon>
        <taxon>Gammaproteobacteria</taxon>
        <taxon>Cellvibrionales</taxon>
        <taxon>Microbulbiferaceae</taxon>
        <taxon>Microbulbifer</taxon>
    </lineage>
</organism>
<dbReference type="SUPFAM" id="SSF56801">
    <property type="entry name" value="Acetyl-CoA synthetase-like"/>
    <property type="match status" value="1"/>
</dbReference>
<evidence type="ECO:0000313" key="2">
    <source>
        <dbReference type="Proteomes" id="UP001139028"/>
    </source>
</evidence>
<sequence>MIVGHLDWNLVISHAQAQALSKLGGLAVPKSASRLEDLPVCGPSEILRITQLAAELDGAVLMSSGGTTGKPKLTYTPHHQAIERLLREWQPLNPHSQGCPI</sequence>
<dbReference type="RefSeq" id="WP_252472490.1">
    <property type="nucleotide sequence ID" value="NZ_JALBWM010000173.1"/>
</dbReference>
<accession>A0A9X2ERW5</accession>
<protein>
    <recommendedName>
        <fullName evidence="3">AMP-binding enzyme</fullName>
    </recommendedName>
</protein>
<evidence type="ECO:0008006" key="3">
    <source>
        <dbReference type="Google" id="ProtNLM"/>
    </source>
</evidence>
<reference evidence="1" key="1">
    <citation type="journal article" date="2022" name="Arch. Microbiol.">
        <title>Microbulbifer okhotskensis sp. nov., isolated from a deep bottom sediment of the Okhotsk Sea.</title>
        <authorList>
            <person name="Romanenko L."/>
            <person name="Kurilenko V."/>
            <person name="Otstavnykh N."/>
            <person name="Velansky P."/>
            <person name="Isaeva M."/>
            <person name="Mikhailov V."/>
        </authorList>
    </citation>
    <scope>NUCLEOTIDE SEQUENCE</scope>
    <source>
        <strain evidence="1">OS29</strain>
    </source>
</reference>
<keyword evidence="2" id="KW-1185">Reference proteome</keyword>
<comment type="caution">
    <text evidence="1">The sequence shown here is derived from an EMBL/GenBank/DDBJ whole genome shotgun (WGS) entry which is preliminary data.</text>
</comment>
<gene>
    <name evidence="1" type="ORF">MO867_20300</name>
</gene>
<dbReference type="AlphaFoldDB" id="A0A9X2ERW5"/>